<dbReference type="NCBIfam" id="TIGR00174">
    <property type="entry name" value="miaA"/>
    <property type="match status" value="1"/>
</dbReference>
<dbReference type="GO" id="GO:0005524">
    <property type="term" value="F:ATP binding"/>
    <property type="evidence" value="ECO:0007669"/>
    <property type="project" value="UniProtKB-UniRule"/>
</dbReference>
<evidence type="ECO:0000256" key="8">
    <source>
        <dbReference type="ARBA" id="ARBA00022842"/>
    </source>
</evidence>
<keyword evidence="7 10" id="KW-0067">ATP-binding</keyword>
<accession>A0A8J7RXC5</accession>
<dbReference type="FunFam" id="1.10.20.140:FF:000001">
    <property type="entry name" value="tRNA dimethylallyltransferase"/>
    <property type="match status" value="1"/>
</dbReference>
<feature type="site" description="Interaction with substrate tRNA" evidence="10">
    <location>
        <position position="102"/>
    </location>
</feature>
<comment type="subunit">
    <text evidence="10">Monomer.</text>
</comment>
<evidence type="ECO:0000256" key="12">
    <source>
        <dbReference type="RuleBase" id="RU003784"/>
    </source>
</evidence>
<gene>
    <name evidence="10 14" type="primary">miaA</name>
    <name evidence="14" type="ORF">KAJ83_03955</name>
</gene>
<evidence type="ECO:0000256" key="10">
    <source>
        <dbReference type="HAMAP-Rule" id="MF_00185"/>
    </source>
</evidence>
<dbReference type="AlphaFoldDB" id="A0A8J7RXC5"/>
<evidence type="ECO:0000256" key="7">
    <source>
        <dbReference type="ARBA" id="ARBA00022840"/>
    </source>
</evidence>
<reference evidence="14" key="1">
    <citation type="submission" date="2021-04" db="EMBL/GenBank/DDBJ databases">
        <authorList>
            <person name="Zhang D.-C."/>
        </authorList>
    </citation>
    <scope>NUCLEOTIDE SEQUENCE</scope>
    <source>
        <strain evidence="14">CGMCC 1.15697</strain>
    </source>
</reference>
<feature type="region of interest" description="Interaction with substrate tRNA" evidence="10">
    <location>
        <begin position="160"/>
        <end position="164"/>
    </location>
</feature>
<dbReference type="PANTHER" id="PTHR11088">
    <property type="entry name" value="TRNA DIMETHYLALLYLTRANSFERASE"/>
    <property type="match status" value="1"/>
</dbReference>
<dbReference type="Gene3D" id="3.40.50.300">
    <property type="entry name" value="P-loop containing nucleotide triphosphate hydrolases"/>
    <property type="match status" value="1"/>
</dbReference>
<comment type="function">
    <text evidence="2 10 12">Catalyzes the transfer of a dimethylallyl group onto the adenine at position 37 in tRNAs that read codons beginning with uridine, leading to the formation of N6-(dimethylallyl)adenosine (i(6)A).</text>
</comment>
<name>A0A8J7RXC5_9PROT</name>
<dbReference type="InterPro" id="IPR027417">
    <property type="entry name" value="P-loop_NTPase"/>
</dbReference>
<dbReference type="RefSeq" id="WP_210680694.1">
    <property type="nucleotide sequence ID" value="NZ_JAGMWN010000001.1"/>
</dbReference>
<comment type="caution">
    <text evidence="10">Lacks conserved residue(s) required for the propagation of feature annotation.</text>
</comment>
<dbReference type="EC" id="2.5.1.75" evidence="10"/>
<evidence type="ECO:0000256" key="13">
    <source>
        <dbReference type="RuleBase" id="RU003785"/>
    </source>
</evidence>
<feature type="binding site" evidence="10">
    <location>
        <begin position="13"/>
        <end position="18"/>
    </location>
    <ligand>
        <name>substrate</name>
    </ligand>
</feature>
<feature type="site" description="Interaction with substrate tRNA" evidence="10">
    <location>
        <position position="124"/>
    </location>
</feature>
<feature type="binding site" evidence="10">
    <location>
        <begin position="11"/>
        <end position="18"/>
    </location>
    <ligand>
        <name>ATP</name>
        <dbReference type="ChEBI" id="CHEBI:30616"/>
    </ligand>
</feature>
<sequence>MDVQRIPILLGPTASGKSALALAAAEAFDGTVINADSMQLYRELRLLTARPSVAEEARAPHSLYGILDGSDPCSAHRWRGLATEAIRETLAHGRLPILVGGTGFYIKAIAEGLSPMPEIPETVRTAVRRTIERDGAAASHARLAGIDPAAADRIAPADRQRIARALEVFEASGRPLSAWQAEPPAGPPPGLRFATAALIPPREMLVPRIEARFHAMMAEGALAEVEALLAKGLPADAPIMKAVGVPELGAILTGTATWEAGVANAITATRRYAKRQATWLKRQIISDISINEKYSEKSMDRFFAFIRSNALTP</sequence>
<protein>
    <recommendedName>
        <fullName evidence="10">tRNA dimethylallyltransferase</fullName>
        <ecNumber evidence="10">2.5.1.75</ecNumber>
    </recommendedName>
    <alternativeName>
        <fullName evidence="10">Dimethylallyl diphosphate:tRNA dimethylallyltransferase</fullName>
        <shortName evidence="10">DMAPP:tRNA dimethylallyltransferase</shortName>
        <shortName evidence="10">DMATase</shortName>
    </alternativeName>
    <alternativeName>
        <fullName evidence="10">Isopentenyl-diphosphate:tRNA isopentenyltransferase</fullName>
        <shortName evidence="10">IPP transferase</shortName>
        <shortName evidence="10">IPPT</shortName>
        <shortName evidence="10">IPTase</shortName>
    </alternativeName>
</protein>
<dbReference type="SUPFAM" id="SSF52540">
    <property type="entry name" value="P-loop containing nucleoside triphosphate hydrolases"/>
    <property type="match status" value="1"/>
</dbReference>
<dbReference type="GO" id="GO:0052381">
    <property type="term" value="F:tRNA dimethylallyltransferase activity"/>
    <property type="evidence" value="ECO:0007669"/>
    <property type="project" value="UniProtKB-UniRule"/>
</dbReference>
<dbReference type="Gene3D" id="1.10.20.140">
    <property type="match status" value="1"/>
</dbReference>
<keyword evidence="5 10" id="KW-0819">tRNA processing</keyword>
<keyword evidence="4 10" id="KW-0808">Transferase</keyword>
<feature type="region of interest" description="Interaction with substrate tRNA" evidence="10">
    <location>
        <begin position="36"/>
        <end position="39"/>
    </location>
</feature>
<dbReference type="EMBL" id="JAGMWN010000001">
    <property type="protein sequence ID" value="MBP5856150.1"/>
    <property type="molecule type" value="Genomic_DNA"/>
</dbReference>
<keyword evidence="15" id="KW-1185">Reference proteome</keyword>
<dbReference type="InterPro" id="IPR018022">
    <property type="entry name" value="IPT"/>
</dbReference>
<comment type="similarity">
    <text evidence="3 10 13">Belongs to the IPP transferase family.</text>
</comment>
<comment type="caution">
    <text evidence="14">The sequence shown here is derived from an EMBL/GenBank/DDBJ whole genome shotgun (WGS) entry which is preliminary data.</text>
</comment>
<dbReference type="Pfam" id="PF01715">
    <property type="entry name" value="IPPT"/>
    <property type="match status" value="1"/>
</dbReference>
<evidence type="ECO:0000256" key="6">
    <source>
        <dbReference type="ARBA" id="ARBA00022741"/>
    </source>
</evidence>
<evidence type="ECO:0000256" key="11">
    <source>
        <dbReference type="RuleBase" id="RU003783"/>
    </source>
</evidence>
<dbReference type="GO" id="GO:0006400">
    <property type="term" value="P:tRNA modification"/>
    <property type="evidence" value="ECO:0007669"/>
    <property type="project" value="TreeGrafter"/>
</dbReference>
<keyword evidence="8 10" id="KW-0460">Magnesium</keyword>
<dbReference type="HAMAP" id="MF_00185">
    <property type="entry name" value="IPP_trans"/>
    <property type="match status" value="1"/>
</dbReference>
<evidence type="ECO:0000256" key="4">
    <source>
        <dbReference type="ARBA" id="ARBA00022679"/>
    </source>
</evidence>
<dbReference type="InterPro" id="IPR039657">
    <property type="entry name" value="Dimethylallyltransferase"/>
</dbReference>
<evidence type="ECO:0000256" key="5">
    <source>
        <dbReference type="ARBA" id="ARBA00022694"/>
    </source>
</evidence>
<comment type="catalytic activity">
    <reaction evidence="9 10 11">
        <text>adenosine(37) in tRNA + dimethylallyl diphosphate = N(6)-dimethylallyladenosine(37) in tRNA + diphosphate</text>
        <dbReference type="Rhea" id="RHEA:26482"/>
        <dbReference type="Rhea" id="RHEA-COMP:10162"/>
        <dbReference type="Rhea" id="RHEA-COMP:10375"/>
        <dbReference type="ChEBI" id="CHEBI:33019"/>
        <dbReference type="ChEBI" id="CHEBI:57623"/>
        <dbReference type="ChEBI" id="CHEBI:74411"/>
        <dbReference type="ChEBI" id="CHEBI:74415"/>
        <dbReference type="EC" id="2.5.1.75"/>
    </reaction>
</comment>
<evidence type="ECO:0000256" key="2">
    <source>
        <dbReference type="ARBA" id="ARBA00003213"/>
    </source>
</evidence>
<keyword evidence="6 10" id="KW-0547">Nucleotide-binding</keyword>
<dbReference type="PANTHER" id="PTHR11088:SF60">
    <property type="entry name" value="TRNA DIMETHYLALLYLTRANSFERASE"/>
    <property type="match status" value="1"/>
</dbReference>
<evidence type="ECO:0000256" key="1">
    <source>
        <dbReference type="ARBA" id="ARBA00001946"/>
    </source>
</evidence>
<organism evidence="14 15">
    <name type="scientific">Marivibrio halodurans</name>
    <dbReference type="NCBI Taxonomy" id="2039722"/>
    <lineage>
        <taxon>Bacteria</taxon>
        <taxon>Pseudomonadati</taxon>
        <taxon>Pseudomonadota</taxon>
        <taxon>Alphaproteobacteria</taxon>
        <taxon>Rhodospirillales</taxon>
        <taxon>Rhodospirillaceae</taxon>
        <taxon>Marivibrio</taxon>
    </lineage>
</organism>
<comment type="cofactor">
    <cofactor evidence="1 10">
        <name>Mg(2+)</name>
        <dbReference type="ChEBI" id="CHEBI:18420"/>
    </cofactor>
</comment>
<dbReference type="Proteomes" id="UP000672602">
    <property type="component" value="Unassembled WGS sequence"/>
</dbReference>
<evidence type="ECO:0000313" key="14">
    <source>
        <dbReference type="EMBL" id="MBP5856150.1"/>
    </source>
</evidence>
<evidence type="ECO:0000256" key="9">
    <source>
        <dbReference type="ARBA" id="ARBA00049563"/>
    </source>
</evidence>
<proteinExistence type="inferred from homology"/>
<evidence type="ECO:0000313" key="15">
    <source>
        <dbReference type="Proteomes" id="UP000672602"/>
    </source>
</evidence>
<evidence type="ECO:0000256" key="3">
    <source>
        <dbReference type="ARBA" id="ARBA00005842"/>
    </source>
</evidence>